<evidence type="ECO:0000256" key="2">
    <source>
        <dbReference type="ARBA" id="ARBA00023015"/>
    </source>
</evidence>
<sequence length="666" mass="75040">MEGPKASLRARRQGKPKSYTFTGCWTCRSRKVKCDERQTNGCGVCERAALQCAGYGVNLCWITGERSELHGLRRRHIKPIQPLAPGIPDDEVNRMLVALDEIAAPSKTVSMGPFGVFHTEAYANEVSNGGDHMNHSDCSWELADAKHNSKESSQSREANQLSLQHRGPRVQRSSSVPNERNCVDIGGCFGSQVQGQAFPSDYHQITPSEVNSSTCVIPSSQLVEQAPLDMDPLLPSQDAEILSICHPDLIRPSPCSPSLELSMPLFQNPETSMLMYHYMNHVAELLQPVLHPSNPWRTTYFPFALKGCPDLFLAQCAAPPSGVSIALFHSVLSSAAFHLRNVRRGSKRFHRLGLQHRARALHALNTALAHPSDTQFYTVCLTAMLSLVTIDTMTGEDSDFQIHLRGCRQLKRPSADSRAIDDSSRQVTSICHFLTLLARTTSNELEPRACSIDKSSFETPYFNSDDRGIEYIYGITPTLGNLLQRTCQLAECLSFYQGREAPEFILQARENLKDELRRWSIESEKSYLFGSEETMLEIARCQARAFHSAVLIFYCRTVQPDSQIDLETEVCSVWENLTTAEDLKDLYMGGEKRAAPMSWPAFIAACEASYRTPWVEWWTRVQGYWVGNFTRQWMVVQELWAIMDRDESVFSWRDALRRSGRLVLPI</sequence>
<dbReference type="GO" id="GO:0008270">
    <property type="term" value="F:zinc ion binding"/>
    <property type="evidence" value="ECO:0007669"/>
    <property type="project" value="InterPro"/>
</dbReference>
<proteinExistence type="predicted"/>
<dbReference type="RefSeq" id="XP_022395553.1">
    <property type="nucleotide sequence ID" value="XM_022545222.1"/>
</dbReference>
<dbReference type="CDD" id="cd00067">
    <property type="entry name" value="GAL4"/>
    <property type="match status" value="1"/>
</dbReference>
<accession>A0A1L9V4J6</accession>
<keyword evidence="9" id="KW-1185">Reference proteome</keyword>
<dbReference type="CDD" id="cd12148">
    <property type="entry name" value="fungal_TF_MHR"/>
    <property type="match status" value="1"/>
</dbReference>
<gene>
    <name evidence="8" type="ORF">ASPGLDRAFT_40456</name>
</gene>
<keyword evidence="5" id="KW-0539">Nucleus</keyword>
<reference evidence="9" key="1">
    <citation type="journal article" date="2017" name="Genome Biol.">
        <title>Comparative genomics reveals high biological diversity and specific adaptations in the industrially and medically important fungal genus Aspergillus.</title>
        <authorList>
            <person name="de Vries R.P."/>
            <person name="Riley R."/>
            <person name="Wiebenga A."/>
            <person name="Aguilar-Osorio G."/>
            <person name="Amillis S."/>
            <person name="Uchima C.A."/>
            <person name="Anderluh G."/>
            <person name="Asadollahi M."/>
            <person name="Askin M."/>
            <person name="Barry K."/>
            <person name="Battaglia E."/>
            <person name="Bayram O."/>
            <person name="Benocci T."/>
            <person name="Braus-Stromeyer S.A."/>
            <person name="Caldana C."/>
            <person name="Canovas D."/>
            <person name="Cerqueira G.C."/>
            <person name="Chen F."/>
            <person name="Chen W."/>
            <person name="Choi C."/>
            <person name="Clum A."/>
            <person name="Dos Santos R.A."/>
            <person name="Damasio A.R."/>
            <person name="Diallinas G."/>
            <person name="Emri T."/>
            <person name="Fekete E."/>
            <person name="Flipphi M."/>
            <person name="Freyberg S."/>
            <person name="Gallo A."/>
            <person name="Gournas C."/>
            <person name="Habgood R."/>
            <person name="Hainaut M."/>
            <person name="Harispe M.L."/>
            <person name="Henrissat B."/>
            <person name="Hilden K.S."/>
            <person name="Hope R."/>
            <person name="Hossain A."/>
            <person name="Karabika E."/>
            <person name="Karaffa L."/>
            <person name="Karanyi Z."/>
            <person name="Krasevec N."/>
            <person name="Kuo A."/>
            <person name="Kusch H."/>
            <person name="LaButti K."/>
            <person name="Lagendijk E.L."/>
            <person name="Lapidus A."/>
            <person name="Levasseur A."/>
            <person name="Lindquist E."/>
            <person name="Lipzen A."/>
            <person name="Logrieco A.F."/>
            <person name="MacCabe A."/>
            <person name="Maekelae M.R."/>
            <person name="Malavazi I."/>
            <person name="Melin P."/>
            <person name="Meyer V."/>
            <person name="Mielnichuk N."/>
            <person name="Miskei M."/>
            <person name="Molnar A.P."/>
            <person name="Mule G."/>
            <person name="Ngan C.Y."/>
            <person name="Orejas M."/>
            <person name="Orosz E."/>
            <person name="Ouedraogo J.P."/>
            <person name="Overkamp K.M."/>
            <person name="Park H.-S."/>
            <person name="Perrone G."/>
            <person name="Piumi F."/>
            <person name="Punt P.J."/>
            <person name="Ram A.F."/>
            <person name="Ramon A."/>
            <person name="Rauscher S."/>
            <person name="Record E."/>
            <person name="Riano-Pachon D.M."/>
            <person name="Robert V."/>
            <person name="Roehrig J."/>
            <person name="Ruller R."/>
            <person name="Salamov A."/>
            <person name="Salih N.S."/>
            <person name="Samson R.A."/>
            <person name="Sandor E."/>
            <person name="Sanguinetti M."/>
            <person name="Schuetze T."/>
            <person name="Sepcic K."/>
            <person name="Shelest E."/>
            <person name="Sherlock G."/>
            <person name="Sophianopoulou V."/>
            <person name="Squina F.M."/>
            <person name="Sun H."/>
            <person name="Susca A."/>
            <person name="Todd R.B."/>
            <person name="Tsang A."/>
            <person name="Unkles S.E."/>
            <person name="van de Wiele N."/>
            <person name="van Rossen-Uffink D."/>
            <person name="Oliveira J.V."/>
            <person name="Vesth T.C."/>
            <person name="Visser J."/>
            <person name="Yu J.-H."/>
            <person name="Zhou M."/>
            <person name="Andersen M.R."/>
            <person name="Archer D.B."/>
            <person name="Baker S.E."/>
            <person name="Benoit I."/>
            <person name="Brakhage A.A."/>
            <person name="Braus G.H."/>
            <person name="Fischer R."/>
            <person name="Frisvad J.C."/>
            <person name="Goldman G.H."/>
            <person name="Houbraken J."/>
            <person name="Oakley B."/>
            <person name="Pocsi I."/>
            <person name="Scazzocchio C."/>
            <person name="Seiboth B."/>
            <person name="vanKuyk P.A."/>
            <person name="Wortman J."/>
            <person name="Dyer P.S."/>
            <person name="Grigoriev I.V."/>
        </authorList>
    </citation>
    <scope>NUCLEOTIDE SEQUENCE [LARGE SCALE GENOMIC DNA]</scope>
    <source>
        <strain evidence="9">CBS 516.65</strain>
    </source>
</reference>
<dbReference type="STRING" id="1160497.A0A1L9V4J6"/>
<dbReference type="PROSITE" id="PS00463">
    <property type="entry name" value="ZN2_CY6_FUNGAL_1"/>
    <property type="match status" value="1"/>
</dbReference>
<dbReference type="Pfam" id="PF00172">
    <property type="entry name" value="Zn_clus"/>
    <property type="match status" value="1"/>
</dbReference>
<dbReference type="VEuPathDB" id="FungiDB:ASPGLDRAFT_40456"/>
<dbReference type="EMBL" id="KV878926">
    <property type="protein sequence ID" value="OJJ78855.1"/>
    <property type="molecule type" value="Genomic_DNA"/>
</dbReference>
<organism evidence="8 9">
    <name type="scientific">Aspergillus glaucus CBS 516.65</name>
    <dbReference type="NCBI Taxonomy" id="1160497"/>
    <lineage>
        <taxon>Eukaryota</taxon>
        <taxon>Fungi</taxon>
        <taxon>Dikarya</taxon>
        <taxon>Ascomycota</taxon>
        <taxon>Pezizomycotina</taxon>
        <taxon>Eurotiomycetes</taxon>
        <taxon>Eurotiomycetidae</taxon>
        <taxon>Eurotiales</taxon>
        <taxon>Aspergillaceae</taxon>
        <taxon>Aspergillus</taxon>
        <taxon>Aspergillus subgen. Aspergillus</taxon>
    </lineage>
</organism>
<dbReference type="Pfam" id="PF11951">
    <property type="entry name" value="Fungal_trans_2"/>
    <property type="match status" value="1"/>
</dbReference>
<dbReference type="GO" id="GO:0000981">
    <property type="term" value="F:DNA-binding transcription factor activity, RNA polymerase II-specific"/>
    <property type="evidence" value="ECO:0007669"/>
    <property type="project" value="InterPro"/>
</dbReference>
<comment type="subcellular location">
    <subcellularLocation>
        <location evidence="1">Nucleus</location>
    </subcellularLocation>
</comment>
<evidence type="ECO:0000256" key="5">
    <source>
        <dbReference type="ARBA" id="ARBA00023242"/>
    </source>
</evidence>
<dbReference type="OrthoDB" id="3477330at2759"/>
<keyword evidence="4" id="KW-0804">Transcription</keyword>
<dbReference type="GeneID" id="34461483"/>
<evidence type="ECO:0000256" key="6">
    <source>
        <dbReference type="SAM" id="MobiDB-lite"/>
    </source>
</evidence>
<dbReference type="AlphaFoldDB" id="A0A1L9V4J6"/>
<dbReference type="SMART" id="SM00066">
    <property type="entry name" value="GAL4"/>
    <property type="match status" value="1"/>
</dbReference>
<name>A0A1L9V4J6_ASPGL</name>
<dbReference type="PROSITE" id="PS50048">
    <property type="entry name" value="ZN2_CY6_FUNGAL_2"/>
    <property type="match status" value="1"/>
</dbReference>
<keyword evidence="2" id="KW-0805">Transcription regulation</keyword>
<evidence type="ECO:0000313" key="9">
    <source>
        <dbReference type="Proteomes" id="UP000184300"/>
    </source>
</evidence>
<protein>
    <recommendedName>
        <fullName evidence="7">Zn(2)-C6 fungal-type domain-containing protein</fullName>
    </recommendedName>
</protein>
<feature type="region of interest" description="Disordered" evidence="6">
    <location>
        <begin position="145"/>
        <end position="178"/>
    </location>
</feature>
<keyword evidence="3" id="KW-0238">DNA-binding</keyword>
<dbReference type="SUPFAM" id="SSF57701">
    <property type="entry name" value="Zn2/Cys6 DNA-binding domain"/>
    <property type="match status" value="1"/>
</dbReference>
<evidence type="ECO:0000259" key="7">
    <source>
        <dbReference type="PROSITE" id="PS50048"/>
    </source>
</evidence>
<dbReference type="GO" id="GO:0003677">
    <property type="term" value="F:DNA binding"/>
    <property type="evidence" value="ECO:0007669"/>
    <property type="project" value="UniProtKB-KW"/>
</dbReference>
<dbReference type="GO" id="GO:0005634">
    <property type="term" value="C:nucleus"/>
    <property type="evidence" value="ECO:0007669"/>
    <property type="project" value="UniProtKB-SubCell"/>
</dbReference>
<evidence type="ECO:0000256" key="1">
    <source>
        <dbReference type="ARBA" id="ARBA00004123"/>
    </source>
</evidence>
<dbReference type="PANTHER" id="PTHR37534">
    <property type="entry name" value="TRANSCRIPTIONAL ACTIVATOR PROTEIN UGA3"/>
    <property type="match status" value="1"/>
</dbReference>
<dbReference type="Proteomes" id="UP000184300">
    <property type="component" value="Unassembled WGS sequence"/>
</dbReference>
<evidence type="ECO:0000313" key="8">
    <source>
        <dbReference type="EMBL" id="OJJ78855.1"/>
    </source>
</evidence>
<dbReference type="InterPro" id="IPR036864">
    <property type="entry name" value="Zn2-C6_fun-type_DNA-bd_sf"/>
</dbReference>
<feature type="compositionally biased region" description="Basic and acidic residues" evidence="6">
    <location>
        <begin position="145"/>
        <end position="154"/>
    </location>
</feature>
<evidence type="ECO:0000256" key="4">
    <source>
        <dbReference type="ARBA" id="ARBA00023163"/>
    </source>
</evidence>
<dbReference type="Gene3D" id="4.10.240.10">
    <property type="entry name" value="Zn(2)-C6 fungal-type DNA-binding domain"/>
    <property type="match status" value="1"/>
</dbReference>
<dbReference type="PANTHER" id="PTHR37534:SF46">
    <property type="entry name" value="ZN(II)2CYS6 TRANSCRIPTION FACTOR (EUROFUNG)"/>
    <property type="match status" value="1"/>
</dbReference>
<dbReference type="InterPro" id="IPR001138">
    <property type="entry name" value="Zn2Cys6_DnaBD"/>
</dbReference>
<dbReference type="InterPro" id="IPR021858">
    <property type="entry name" value="Fun_TF"/>
</dbReference>
<evidence type="ECO:0000256" key="3">
    <source>
        <dbReference type="ARBA" id="ARBA00023125"/>
    </source>
</evidence>
<feature type="domain" description="Zn(2)-C6 fungal-type" evidence="7">
    <location>
        <begin position="23"/>
        <end position="52"/>
    </location>
</feature>